<evidence type="ECO:0000313" key="7">
    <source>
        <dbReference type="EMBL" id="AOZ69910.1"/>
    </source>
</evidence>
<proteinExistence type="predicted"/>
<keyword evidence="4" id="KW-0472">Membrane</keyword>
<dbReference type="STRING" id="1850250.LPB142_11735"/>
<evidence type="ECO:0000256" key="1">
    <source>
        <dbReference type="ARBA" id="ARBA00004141"/>
    </source>
</evidence>
<evidence type="ECO:0000256" key="3">
    <source>
        <dbReference type="ARBA" id="ARBA00022989"/>
    </source>
</evidence>
<protein>
    <recommendedName>
        <fullName evidence="6">NarX-like N-terminal domain-containing protein</fullName>
    </recommendedName>
</protein>
<comment type="subcellular location">
    <subcellularLocation>
        <location evidence="1">Membrane</location>
        <topology evidence="1">Multi-pass membrane protein</topology>
    </subcellularLocation>
</comment>
<dbReference type="EMBL" id="CP017781">
    <property type="protein sequence ID" value="AOZ69910.1"/>
    <property type="molecule type" value="Genomic_DNA"/>
</dbReference>
<accession>A0A1D9MDQ7</accession>
<dbReference type="Pfam" id="PF13675">
    <property type="entry name" value="PilJ"/>
    <property type="match status" value="2"/>
</dbReference>
<feature type="signal peptide" evidence="5">
    <location>
        <begin position="1"/>
        <end position="33"/>
    </location>
</feature>
<gene>
    <name evidence="7" type="ORF">LPB142_11735</name>
</gene>
<keyword evidence="8" id="KW-1185">Reference proteome</keyword>
<dbReference type="KEGG" id="rhp:LPB142_11735"/>
<sequence length="310" mass="33156">MLVPVSGLFKPFSGLVLAVGLAAAALAPAPAFAVDAAPAALPRQLNLAGRQRLISQRLTAAVCFLSLGVDTDEQHLILLESTEIYANTLKLLRDGHPVFGLPPASDPSLILALDQARVVWNAVEPLARQALDGNTDPAILENLSYLEPSLLSASQAVVTALTDQLGDDVSEDADLARALDMAGRQRMLSQAVVKEACLISRANVSEFAVPPHVRALNNRLDLFELETTFLRVGDEELQIAPPPNLATEEAIDRVLTAWQDMRALLDPAIEGESMGIAELDDLAVAYGELLPQIEDVVAEYVAARARPPQP</sequence>
<dbReference type="GO" id="GO:0016020">
    <property type="term" value="C:membrane"/>
    <property type="evidence" value="ECO:0007669"/>
    <property type="project" value="UniProtKB-SubCell"/>
</dbReference>
<name>A0A1D9MDQ7_9RHOB</name>
<keyword evidence="5" id="KW-0732">Signal</keyword>
<dbReference type="Proteomes" id="UP000176562">
    <property type="component" value="Chromosome"/>
</dbReference>
<dbReference type="RefSeq" id="WP_071166484.1">
    <property type="nucleotide sequence ID" value="NZ_CP017781.1"/>
</dbReference>
<keyword evidence="2" id="KW-0812">Transmembrane</keyword>
<evidence type="ECO:0000256" key="5">
    <source>
        <dbReference type="SAM" id="SignalP"/>
    </source>
</evidence>
<evidence type="ECO:0000259" key="6">
    <source>
        <dbReference type="Pfam" id="PF13675"/>
    </source>
</evidence>
<organism evidence="7 8">
    <name type="scientific">Rhodobacter xanthinilyticus</name>
    <dbReference type="NCBI Taxonomy" id="1850250"/>
    <lineage>
        <taxon>Bacteria</taxon>
        <taxon>Pseudomonadati</taxon>
        <taxon>Pseudomonadota</taxon>
        <taxon>Alphaproteobacteria</taxon>
        <taxon>Rhodobacterales</taxon>
        <taxon>Rhodobacter group</taxon>
        <taxon>Rhodobacter</taxon>
    </lineage>
</organism>
<feature type="domain" description="NarX-like N-terminal" evidence="6">
    <location>
        <begin position="176"/>
        <end position="271"/>
    </location>
</feature>
<evidence type="ECO:0000256" key="4">
    <source>
        <dbReference type="ARBA" id="ARBA00023136"/>
    </source>
</evidence>
<feature type="chain" id="PRO_5009443544" description="NarX-like N-terminal domain-containing protein" evidence="5">
    <location>
        <begin position="34"/>
        <end position="310"/>
    </location>
</feature>
<reference evidence="7 8" key="1">
    <citation type="submission" date="2016-10" db="EMBL/GenBank/DDBJ databases">
        <title>Rhodobacter sp. LPB0142, isolated from sea water.</title>
        <authorList>
            <person name="Kim E."/>
            <person name="Yi H."/>
        </authorList>
    </citation>
    <scope>NUCLEOTIDE SEQUENCE [LARGE SCALE GENOMIC DNA]</scope>
    <source>
        <strain evidence="7 8">LPB0142</strain>
    </source>
</reference>
<feature type="domain" description="NarX-like N-terminal" evidence="6">
    <location>
        <begin position="44"/>
        <end position="142"/>
    </location>
</feature>
<evidence type="ECO:0000256" key="2">
    <source>
        <dbReference type="ARBA" id="ARBA00022692"/>
    </source>
</evidence>
<keyword evidence="3" id="KW-1133">Transmembrane helix</keyword>
<dbReference type="AlphaFoldDB" id="A0A1D9MDQ7"/>
<dbReference type="InterPro" id="IPR029095">
    <property type="entry name" value="NarX-like_N"/>
</dbReference>
<evidence type="ECO:0000313" key="8">
    <source>
        <dbReference type="Proteomes" id="UP000176562"/>
    </source>
</evidence>